<reference evidence="1" key="2">
    <citation type="submission" date="2025-09" db="UniProtKB">
        <authorList>
            <consortium name="Ensembl"/>
        </authorList>
    </citation>
    <scope>IDENTIFICATION</scope>
</reference>
<dbReference type="PANTHER" id="PTHR16071">
    <property type="entry name" value="CHROMOSOME 1 OPEN READING FRAME 112"/>
    <property type="match status" value="1"/>
</dbReference>
<evidence type="ECO:0000313" key="1">
    <source>
        <dbReference type="Ensembl" id="ENSNPEP00000000924.1"/>
    </source>
</evidence>
<reference evidence="1" key="1">
    <citation type="submission" date="2025-08" db="UniProtKB">
        <authorList>
            <consortium name="Ensembl"/>
        </authorList>
    </citation>
    <scope>IDENTIFICATION</scope>
</reference>
<dbReference type="Ensembl" id="ENSNPET00000000940.1">
    <property type="protein sequence ID" value="ENSNPEP00000000924.1"/>
    <property type="gene ID" value="ENSNPEG00000000733.1"/>
</dbReference>
<sequence length="169" mass="19275">MSQSGPEPLLRELGAWDGELCRRQLPAVLPRLLISLQSEDWTEHIRVFRILTEMFLPHISLADLEQTFFSKVLPKTLQLFDNLMYELSNQAKGLTSQNTELCSTVRNVLQTVVQLLETLTSCVRVVCTLQACVPLESIRTLPSSVLYVIKNSFTHCKLCLRKPILFRNS</sequence>
<proteinExistence type="predicted"/>
<dbReference type="PANTHER" id="PTHR16071:SF2">
    <property type="entry name" value="FIGNL1-INTERACTING REGULATOR OF RECOMBINATION AND MITOSIS"/>
    <property type="match status" value="1"/>
</dbReference>
<keyword evidence="2" id="KW-1185">Reference proteome</keyword>
<protein>
    <submittedName>
        <fullName evidence="1">Uncharacterized protein</fullName>
    </submittedName>
</protein>
<dbReference type="AlphaFoldDB" id="A0A8C6YM69"/>
<organism evidence="1 2">
    <name type="scientific">Nothoprocta perdicaria</name>
    <name type="common">Chilean tinamou</name>
    <name type="synonym">Crypturus perdicarius</name>
    <dbReference type="NCBI Taxonomy" id="30464"/>
    <lineage>
        <taxon>Eukaryota</taxon>
        <taxon>Metazoa</taxon>
        <taxon>Chordata</taxon>
        <taxon>Craniata</taxon>
        <taxon>Vertebrata</taxon>
        <taxon>Euteleostomi</taxon>
        <taxon>Archelosauria</taxon>
        <taxon>Archosauria</taxon>
        <taxon>Dinosauria</taxon>
        <taxon>Saurischia</taxon>
        <taxon>Theropoda</taxon>
        <taxon>Coelurosauria</taxon>
        <taxon>Aves</taxon>
        <taxon>Palaeognathae</taxon>
        <taxon>Tinamiformes</taxon>
        <taxon>Tinamidae</taxon>
        <taxon>Nothoprocta</taxon>
    </lineage>
</organism>
<dbReference type="InterPro" id="IPR027902">
    <property type="entry name" value="DUF4487"/>
</dbReference>
<accession>A0A8C6YM69</accession>
<evidence type="ECO:0000313" key="2">
    <source>
        <dbReference type="Proteomes" id="UP000694420"/>
    </source>
</evidence>
<name>A0A8C6YM69_NOTPE</name>
<dbReference type="Proteomes" id="UP000694420">
    <property type="component" value="Unplaced"/>
</dbReference>